<reference evidence="1 3" key="1">
    <citation type="submission" date="2013-02" db="EMBL/GenBank/DDBJ databases">
        <title>The Genome Sequence of Acinetobacter sp. NIPH 809.</title>
        <authorList>
            <consortium name="The Broad Institute Genome Sequencing Platform"/>
            <consortium name="The Broad Institute Genome Sequencing Center for Infectious Disease"/>
            <person name="Cerqueira G."/>
            <person name="Feldgarden M."/>
            <person name="Courvalin P."/>
            <person name="Perichon B."/>
            <person name="Grillot-Courvalin C."/>
            <person name="Clermont D."/>
            <person name="Rocha E."/>
            <person name="Yoon E.-J."/>
            <person name="Nemec A."/>
            <person name="Walker B."/>
            <person name="Young S.K."/>
            <person name="Zeng Q."/>
            <person name="Gargeya S."/>
            <person name="Fitzgerald M."/>
            <person name="Haas B."/>
            <person name="Abouelleil A."/>
            <person name="Alvarado L."/>
            <person name="Arachchi H.M."/>
            <person name="Berlin A.M."/>
            <person name="Chapman S.B."/>
            <person name="Dewar J."/>
            <person name="Goldberg J."/>
            <person name="Griggs A."/>
            <person name="Gujja S."/>
            <person name="Hansen M."/>
            <person name="Howarth C."/>
            <person name="Imamovic A."/>
            <person name="Larimer J."/>
            <person name="McCowan C."/>
            <person name="Murphy C."/>
            <person name="Neiman D."/>
            <person name="Pearson M."/>
            <person name="Priest M."/>
            <person name="Roberts A."/>
            <person name="Saif S."/>
            <person name="Shea T."/>
            <person name="Sisk P."/>
            <person name="Sykes S."/>
            <person name="Wortman J."/>
            <person name="Nusbaum C."/>
            <person name="Birren B."/>
        </authorList>
    </citation>
    <scope>NUCLEOTIDE SEQUENCE [LARGE SCALE GENOMIC DNA]</scope>
    <source>
        <strain evidence="1 3">NIPH 809</strain>
    </source>
</reference>
<organism evidence="2 4">
    <name type="scientific">Acinetobacter proteolyticus</name>
    <dbReference type="NCBI Taxonomy" id="1776741"/>
    <lineage>
        <taxon>Bacteria</taxon>
        <taxon>Pseudomonadati</taxon>
        <taxon>Pseudomonadota</taxon>
        <taxon>Gammaproteobacteria</taxon>
        <taxon>Moraxellales</taxon>
        <taxon>Moraxellaceae</taxon>
        <taxon>Acinetobacter</taxon>
    </lineage>
</organism>
<dbReference type="Pfam" id="PF15593">
    <property type="entry name" value="Imm42"/>
    <property type="match status" value="1"/>
</dbReference>
<evidence type="ECO:0000313" key="4">
    <source>
        <dbReference type="Proteomes" id="UP000430404"/>
    </source>
</evidence>
<evidence type="ECO:0000313" key="2">
    <source>
        <dbReference type="EMBL" id="VXA54042.1"/>
    </source>
</evidence>
<name>A0A653K1E9_9GAMM</name>
<dbReference type="InterPro" id="IPR028958">
    <property type="entry name" value="Imm42"/>
</dbReference>
<dbReference type="EMBL" id="APOI01000011">
    <property type="protein sequence ID" value="ENU24296.1"/>
    <property type="molecule type" value="Genomic_DNA"/>
</dbReference>
<dbReference type="EMBL" id="CABWKZ010000003">
    <property type="protein sequence ID" value="VXA54042.1"/>
    <property type="molecule type" value="Genomic_DNA"/>
</dbReference>
<evidence type="ECO:0000313" key="1">
    <source>
        <dbReference type="EMBL" id="ENU24296.1"/>
    </source>
</evidence>
<dbReference type="Proteomes" id="UP000430404">
    <property type="component" value="Unassembled WGS sequence"/>
</dbReference>
<dbReference type="RefSeq" id="WP_004653206.1">
    <property type="nucleotide sequence ID" value="NZ_KB849179.1"/>
</dbReference>
<keyword evidence="3" id="KW-1185">Reference proteome</keyword>
<accession>A0A653K1E9</accession>
<evidence type="ECO:0000313" key="3">
    <source>
        <dbReference type="Proteomes" id="UP000013034"/>
    </source>
</evidence>
<dbReference type="Proteomes" id="UP000013034">
    <property type="component" value="Unassembled WGS sequence"/>
</dbReference>
<dbReference type="AlphaFoldDB" id="A0A653K1E9"/>
<reference evidence="2 4" key="2">
    <citation type="submission" date="2019-10" db="EMBL/GenBank/DDBJ databases">
        <authorList>
            <person name="Karimi E."/>
        </authorList>
    </citation>
    <scope>NUCLEOTIDE SEQUENCE [LARGE SCALE GENOMIC DNA]</scope>
    <source>
        <strain evidence="2">Acinetobacter sp. 8BE</strain>
    </source>
</reference>
<proteinExistence type="predicted"/>
<sequence length="146" mass="16784">MILKHSDDFFIQWDVVFSQEDNLNLGVFNFWINDLCYPAKGINITLSSVFNALISNVVEINALKNDLGNVAIEEIDFTAFESENLVWLDTGELFQFGFGLVLGFDGDFERLFYTVDYEKTYSEVILRKGVLIETLKSLIPYVNKME</sequence>
<protein>
    <recommendedName>
        <fullName evidence="5">Immunity protein 42</fullName>
    </recommendedName>
</protein>
<gene>
    <name evidence="2" type="ORF">ACI8B_110107</name>
    <name evidence="1" type="ORF">F993_01118</name>
</gene>
<evidence type="ECO:0008006" key="5">
    <source>
        <dbReference type="Google" id="ProtNLM"/>
    </source>
</evidence>